<protein>
    <submittedName>
        <fullName evidence="7">Cobalt ABC transporter, inner membrane subunit CbiQ</fullName>
    </submittedName>
    <submittedName>
        <fullName evidence="8">Cobalt transport protein</fullName>
    </submittedName>
</protein>
<keyword evidence="4 6" id="KW-1133">Transmembrane helix</keyword>
<evidence type="ECO:0000313" key="9">
    <source>
        <dbReference type="Proteomes" id="UP000003861"/>
    </source>
</evidence>
<evidence type="ECO:0000256" key="2">
    <source>
        <dbReference type="ARBA" id="ARBA00022475"/>
    </source>
</evidence>
<name>F7PQM5_9EURY</name>
<keyword evidence="3 6" id="KW-0812">Transmembrane</keyword>
<dbReference type="AlphaFoldDB" id="F7PQM5"/>
<dbReference type="eggNOG" id="arCOG02250">
    <property type="taxonomic scope" value="Archaea"/>
</dbReference>
<feature type="transmembrane region" description="Helical" evidence="6">
    <location>
        <begin position="119"/>
        <end position="141"/>
    </location>
</feature>
<dbReference type="InterPro" id="IPR003339">
    <property type="entry name" value="ABC/ECF_trnsptr_transmembrane"/>
</dbReference>
<evidence type="ECO:0000313" key="7">
    <source>
        <dbReference type="EMBL" id="CCQ32318.1"/>
    </source>
</evidence>
<dbReference type="InterPro" id="IPR012809">
    <property type="entry name" value="ECF_CbiQ"/>
</dbReference>
<sequence length="264" mass="27878">MNRADPIGRSAGTLTDRTRGLLRDERVASRDGWLQAVHPVVKLLGIVALLVVTVTFETPSPPAAVLAVTIVLAALSRVSLAVHGLRTAVPTAIALLIVAPQAVLISGPTLLGPVSVPGGTYVATFALRVGASVSLLGLLLSTTRFTSLLSALRSLRAPRTAVTLLSITYRYLLVVFEELSRLVLARRSRRVRRATLGESWREAGSLLGTFLLRALDRGERVGRSARSRGGTSGRVYAHQHAIGFADAAFAFVVFGTGTAGVLLA</sequence>
<feature type="transmembrane region" description="Helical" evidence="6">
    <location>
        <begin position="88"/>
        <end position="107"/>
    </location>
</feature>
<keyword evidence="10" id="KW-1185">Reference proteome</keyword>
<dbReference type="EMBL" id="HF571520">
    <property type="protein sequence ID" value="CCQ32318.1"/>
    <property type="molecule type" value="Genomic_DNA"/>
</dbReference>
<dbReference type="STRING" id="1033806.HTIA_0167"/>
<dbReference type="RefSeq" id="WP_008528447.1">
    <property type="nucleotide sequence ID" value="NC_021921.1"/>
</dbReference>
<gene>
    <name evidence="8" type="primary">cbiQ</name>
    <name evidence="7" type="synonym">nikQ</name>
    <name evidence="8" type="ORF">HLRTI_003359</name>
    <name evidence="7" type="ORF">HTIA_0167</name>
</gene>
<dbReference type="GO" id="GO:0043190">
    <property type="term" value="C:ATP-binding cassette (ABC) transporter complex"/>
    <property type="evidence" value="ECO:0007669"/>
    <property type="project" value="InterPro"/>
</dbReference>
<dbReference type="Proteomes" id="UP000015381">
    <property type="component" value="Chromosome I"/>
</dbReference>
<dbReference type="PANTHER" id="PTHR34857">
    <property type="entry name" value="SLL0384 PROTEIN"/>
    <property type="match status" value="1"/>
</dbReference>
<reference evidence="8 9" key="2">
    <citation type="journal article" date="2013" name="PLoS ONE">
        <title>INDIGO - INtegrated Data Warehouse of MIcrobial GenOmes with Examples from the Red Sea Extremophiles.</title>
        <authorList>
            <person name="Alam I."/>
            <person name="Antunes A."/>
            <person name="Kamau A.A."/>
            <person name="Ba Alawi W."/>
            <person name="Kalkatawi M."/>
            <person name="Stingl U."/>
            <person name="Bajic V.B."/>
        </authorList>
    </citation>
    <scope>NUCLEOTIDE SEQUENCE [LARGE SCALE GENOMIC DNA]</scope>
    <source>
        <strain evidence="8 9">SARL4B</strain>
    </source>
</reference>
<proteinExistence type="predicted"/>
<organism evidence="8 9">
    <name type="scientific">Halorhabdus tiamatea SARL4B</name>
    <dbReference type="NCBI Taxonomy" id="1033806"/>
    <lineage>
        <taxon>Archaea</taxon>
        <taxon>Methanobacteriati</taxon>
        <taxon>Methanobacteriota</taxon>
        <taxon>Stenosarchaea group</taxon>
        <taxon>Halobacteria</taxon>
        <taxon>Halobacteriales</taxon>
        <taxon>Haloarculaceae</taxon>
        <taxon>Halorhabdus</taxon>
    </lineage>
</organism>
<dbReference type="InterPro" id="IPR051611">
    <property type="entry name" value="ECF_transporter_component"/>
</dbReference>
<keyword evidence="5 6" id="KW-0472">Membrane</keyword>
<feature type="transmembrane region" description="Helical" evidence="6">
    <location>
        <begin position="63"/>
        <end position="82"/>
    </location>
</feature>
<keyword evidence="2" id="KW-1003">Cell membrane</keyword>
<evidence type="ECO:0000256" key="1">
    <source>
        <dbReference type="ARBA" id="ARBA00004651"/>
    </source>
</evidence>
<evidence type="ECO:0000256" key="5">
    <source>
        <dbReference type="ARBA" id="ARBA00023136"/>
    </source>
</evidence>
<feature type="transmembrane region" description="Helical" evidence="6">
    <location>
        <begin position="241"/>
        <end position="263"/>
    </location>
</feature>
<comment type="subcellular location">
    <subcellularLocation>
        <location evidence="1">Cell membrane</location>
        <topology evidence="1">Multi-pass membrane protein</topology>
    </subcellularLocation>
</comment>
<evidence type="ECO:0000313" key="10">
    <source>
        <dbReference type="Proteomes" id="UP000015381"/>
    </source>
</evidence>
<dbReference type="EMBL" id="AFNT02000063">
    <property type="protein sequence ID" value="ERJ04672.1"/>
    <property type="molecule type" value="Genomic_DNA"/>
</dbReference>
<dbReference type="GeneID" id="23798489"/>
<dbReference type="OrthoDB" id="51610at2157"/>
<reference evidence="8 9" key="1">
    <citation type="journal article" date="2011" name="J. Bacteriol.">
        <title>Genome sequence of Halorhabdus tiamatea, the first archaeon isolated from a deep-sea anoxic brine lake.</title>
        <authorList>
            <person name="Antunes A."/>
            <person name="Alam I."/>
            <person name="Bajic V.B."/>
            <person name="Stingl U."/>
        </authorList>
    </citation>
    <scope>NUCLEOTIDE SEQUENCE [LARGE SCALE GENOMIC DNA]</scope>
    <source>
        <strain evidence="8 9">SARL4B</strain>
    </source>
</reference>
<evidence type="ECO:0000256" key="6">
    <source>
        <dbReference type="SAM" id="Phobius"/>
    </source>
</evidence>
<evidence type="ECO:0000256" key="4">
    <source>
        <dbReference type="ARBA" id="ARBA00022989"/>
    </source>
</evidence>
<dbReference type="HOGENOM" id="CLU_056469_1_3_2"/>
<dbReference type="Pfam" id="PF02361">
    <property type="entry name" value="CbiQ"/>
    <property type="match status" value="1"/>
</dbReference>
<dbReference type="NCBIfam" id="TIGR02454">
    <property type="entry name" value="ECF_T_CbiQ"/>
    <property type="match status" value="1"/>
</dbReference>
<dbReference type="CDD" id="cd16914">
    <property type="entry name" value="EcfT"/>
    <property type="match status" value="1"/>
</dbReference>
<dbReference type="Proteomes" id="UP000003861">
    <property type="component" value="Unassembled WGS sequence"/>
</dbReference>
<dbReference type="KEGG" id="hti:HTIA_0167"/>
<evidence type="ECO:0000256" key="3">
    <source>
        <dbReference type="ARBA" id="ARBA00022692"/>
    </source>
</evidence>
<reference evidence="7 10" key="3">
    <citation type="journal article" date="2014" name="Environ. Microbiol.">
        <title>Halorhabdus tiamatea: proteogenomics and glycosidase activity measurements identify the first cultivated euryarchaeon from a deep-sea anoxic brine lake as potential polysaccharide degrader.</title>
        <authorList>
            <person name="Werner J."/>
            <person name="Ferrer M."/>
            <person name="Michel G."/>
            <person name="Mann A.J."/>
            <person name="Huang S."/>
            <person name="Juarez S."/>
            <person name="Ciordia S."/>
            <person name="Albar J.P."/>
            <person name="Alcaide M."/>
            <person name="La Cono V."/>
            <person name="Yakimov M.M."/>
            <person name="Antunes A."/>
            <person name="Taborda M."/>
            <person name="Da Costa M.S."/>
            <person name="Amann R.I."/>
            <person name="Gloeckner F.O."/>
            <person name="Golyshina O.V."/>
            <person name="Golyshin P.N."/>
            <person name="Teeling H."/>
        </authorList>
    </citation>
    <scope>NUCLEOTIDE SEQUENCE [LARGE SCALE GENOMIC DNA]</scope>
    <source>
        <strain evidence="10">SARL4B</strain>
        <strain evidence="7">Type strain: SARL4B</strain>
    </source>
</reference>
<evidence type="ECO:0000313" key="8">
    <source>
        <dbReference type="EMBL" id="ERJ04672.1"/>
    </source>
</evidence>
<feature type="transmembrane region" description="Helical" evidence="6">
    <location>
        <begin position="36"/>
        <end position="56"/>
    </location>
</feature>
<accession>F7PQM5</accession>
<dbReference type="PANTHER" id="PTHR34857:SF2">
    <property type="entry name" value="SLL0384 PROTEIN"/>
    <property type="match status" value="1"/>
</dbReference>
<dbReference type="GO" id="GO:0006824">
    <property type="term" value="P:cobalt ion transport"/>
    <property type="evidence" value="ECO:0007669"/>
    <property type="project" value="InterPro"/>
</dbReference>